<reference evidence="1" key="1">
    <citation type="journal article" date="2014" name="Front. Microbiol.">
        <title>High frequency of phylogenetically diverse reductive dehalogenase-homologous genes in deep subseafloor sedimentary metagenomes.</title>
        <authorList>
            <person name="Kawai M."/>
            <person name="Futagami T."/>
            <person name="Toyoda A."/>
            <person name="Takaki Y."/>
            <person name="Nishi S."/>
            <person name="Hori S."/>
            <person name="Arai W."/>
            <person name="Tsubouchi T."/>
            <person name="Morono Y."/>
            <person name="Uchiyama I."/>
            <person name="Ito T."/>
            <person name="Fujiyama A."/>
            <person name="Inagaki F."/>
            <person name="Takami H."/>
        </authorList>
    </citation>
    <scope>NUCLEOTIDE SEQUENCE</scope>
    <source>
        <strain evidence="1">Expedition CK06-06</strain>
    </source>
</reference>
<dbReference type="EMBL" id="BARU01044353">
    <property type="protein sequence ID" value="GAH77308.1"/>
    <property type="molecule type" value="Genomic_DNA"/>
</dbReference>
<accession>X1K5G3</accession>
<protein>
    <submittedName>
        <fullName evidence="1">Uncharacterized protein</fullName>
    </submittedName>
</protein>
<name>X1K5G3_9ZZZZ</name>
<organism evidence="1">
    <name type="scientific">marine sediment metagenome</name>
    <dbReference type="NCBI Taxonomy" id="412755"/>
    <lineage>
        <taxon>unclassified sequences</taxon>
        <taxon>metagenomes</taxon>
        <taxon>ecological metagenomes</taxon>
    </lineage>
</organism>
<proteinExistence type="predicted"/>
<evidence type="ECO:0000313" key="1">
    <source>
        <dbReference type="EMBL" id="GAH77308.1"/>
    </source>
</evidence>
<gene>
    <name evidence="1" type="ORF">S03H2_67672</name>
</gene>
<dbReference type="AlphaFoldDB" id="X1K5G3"/>
<comment type="caution">
    <text evidence="1">The sequence shown here is derived from an EMBL/GenBank/DDBJ whole genome shotgun (WGS) entry which is preliminary data.</text>
</comment>
<feature type="non-terminal residue" evidence="1">
    <location>
        <position position="1"/>
    </location>
</feature>
<sequence length="31" mass="3709">TQFFNNKTFVGFDRNRFNADVFVIFYTISIS</sequence>